<dbReference type="EMBL" id="JAMKFB020000016">
    <property type="protein sequence ID" value="KAL0172116.1"/>
    <property type="molecule type" value="Genomic_DNA"/>
</dbReference>
<dbReference type="SUPFAM" id="SSF49599">
    <property type="entry name" value="TRAF domain-like"/>
    <property type="match status" value="1"/>
</dbReference>
<organism evidence="3 4">
    <name type="scientific">Cirrhinus mrigala</name>
    <name type="common">Mrigala</name>
    <dbReference type="NCBI Taxonomy" id="683832"/>
    <lineage>
        <taxon>Eukaryota</taxon>
        <taxon>Metazoa</taxon>
        <taxon>Chordata</taxon>
        <taxon>Craniata</taxon>
        <taxon>Vertebrata</taxon>
        <taxon>Euteleostomi</taxon>
        <taxon>Actinopterygii</taxon>
        <taxon>Neopterygii</taxon>
        <taxon>Teleostei</taxon>
        <taxon>Ostariophysi</taxon>
        <taxon>Cypriniformes</taxon>
        <taxon>Cyprinidae</taxon>
        <taxon>Labeoninae</taxon>
        <taxon>Labeonini</taxon>
        <taxon>Cirrhinus</taxon>
    </lineage>
</organism>
<dbReference type="AlphaFoldDB" id="A0ABD0PFK4"/>
<keyword evidence="4" id="KW-1185">Reference proteome</keyword>
<feature type="non-terminal residue" evidence="3">
    <location>
        <position position="1"/>
    </location>
</feature>
<dbReference type="Gene3D" id="2.60.210.10">
    <property type="entry name" value="Apoptosis, Tumor Necrosis Factor Receptor Associated Protein 2, Chain A"/>
    <property type="match status" value="1"/>
</dbReference>
<protein>
    <submittedName>
        <fullName evidence="3">Uncharacterized protein</fullName>
    </submittedName>
</protein>
<feature type="domain" description="MATH" evidence="2">
    <location>
        <begin position="47"/>
        <end position="132"/>
    </location>
</feature>
<dbReference type="PROSITE" id="PS50144">
    <property type="entry name" value="MATH"/>
    <property type="match status" value="1"/>
</dbReference>
<dbReference type="SUPFAM" id="SSF49899">
    <property type="entry name" value="Concanavalin A-like lectins/glucanases"/>
    <property type="match status" value="1"/>
</dbReference>
<dbReference type="InterPro" id="IPR008974">
    <property type="entry name" value="TRAF-like"/>
</dbReference>
<accession>A0ABD0PFK4</accession>
<comment type="caution">
    <text evidence="3">The sequence shown here is derived from an EMBL/GenBank/DDBJ whole genome shotgun (WGS) entry which is preliminary data.</text>
</comment>
<dbReference type="InterPro" id="IPR002083">
    <property type="entry name" value="MATH/TRAF_dom"/>
</dbReference>
<dbReference type="Pfam" id="PF22486">
    <property type="entry name" value="MATH_2"/>
    <property type="match status" value="1"/>
</dbReference>
<feature type="domain" description="MAM" evidence="1">
    <location>
        <begin position="1"/>
        <end position="50"/>
    </location>
</feature>
<dbReference type="Pfam" id="PF00629">
    <property type="entry name" value="MAM"/>
    <property type="match status" value="1"/>
</dbReference>
<dbReference type="PROSITE" id="PS50060">
    <property type="entry name" value="MAM_2"/>
    <property type="match status" value="1"/>
</dbReference>
<name>A0ABD0PFK4_CIRMR</name>
<sequence>PPGNYWKLHHAPLNANKTFQVVFEARKGAGNSSGGFSLDDINISETECPHIWQIRDFEKVLNNAKFGTWMYSPLYYSSEGYRFQAGLIVFQNYLSIYVRLVSGEYDDQLQWPCPWRQITFQMLDQNPHIQKR</sequence>
<gene>
    <name evidence="3" type="ORF">M9458_032427</name>
</gene>
<proteinExistence type="predicted"/>
<dbReference type="InterPro" id="IPR013320">
    <property type="entry name" value="ConA-like_dom_sf"/>
</dbReference>
<evidence type="ECO:0000259" key="1">
    <source>
        <dbReference type="PROSITE" id="PS50060"/>
    </source>
</evidence>
<dbReference type="Proteomes" id="UP001529510">
    <property type="component" value="Unassembled WGS sequence"/>
</dbReference>
<dbReference type="Gene3D" id="2.60.120.200">
    <property type="match status" value="1"/>
</dbReference>
<evidence type="ECO:0000313" key="3">
    <source>
        <dbReference type="EMBL" id="KAL0172116.1"/>
    </source>
</evidence>
<reference evidence="3 4" key="1">
    <citation type="submission" date="2024-05" db="EMBL/GenBank/DDBJ databases">
        <title>Genome sequencing and assembly of Indian major carp, Cirrhinus mrigala (Hamilton, 1822).</title>
        <authorList>
            <person name="Mohindra V."/>
            <person name="Chowdhury L.M."/>
            <person name="Lal K."/>
            <person name="Jena J.K."/>
        </authorList>
    </citation>
    <scope>NUCLEOTIDE SEQUENCE [LARGE SCALE GENOMIC DNA]</scope>
    <source>
        <strain evidence="3">CM1030</strain>
        <tissue evidence="3">Blood</tissue>
    </source>
</reference>
<evidence type="ECO:0000313" key="4">
    <source>
        <dbReference type="Proteomes" id="UP001529510"/>
    </source>
</evidence>
<feature type="non-terminal residue" evidence="3">
    <location>
        <position position="132"/>
    </location>
</feature>
<evidence type="ECO:0000259" key="2">
    <source>
        <dbReference type="PROSITE" id="PS50144"/>
    </source>
</evidence>
<dbReference type="InterPro" id="IPR000998">
    <property type="entry name" value="MAM_dom"/>
</dbReference>